<keyword evidence="8" id="KW-1185">Reference proteome</keyword>
<evidence type="ECO:0000256" key="2">
    <source>
        <dbReference type="ARBA" id="ARBA00022679"/>
    </source>
</evidence>
<organism evidence="7 8">
    <name type="scientific">Ferviditalea candida</name>
    <dbReference type="NCBI Taxonomy" id="3108399"/>
    <lineage>
        <taxon>Bacteria</taxon>
        <taxon>Bacillati</taxon>
        <taxon>Bacillota</taxon>
        <taxon>Bacilli</taxon>
        <taxon>Bacillales</taxon>
        <taxon>Paenibacillaceae</taxon>
        <taxon>Ferviditalea</taxon>
    </lineage>
</organism>
<gene>
    <name evidence="7" type="ORF">VF724_14990</name>
</gene>
<sequence>MRGKIIAVDIGTTNMKALMFDPDGTILASRSISYALHTPNPDTAEQDPEEIFAAVLTGISELMKLSGISPEELLCIAFSSAMHSLMAMDEHHRPLTRSMTWADQRGREVAEKLNRTELGLSIYRSTGTPIHPMSPLVKLMWMKEHQSGIFASAGKFIGIKEYVCFRLFGRYIVDHSIASATGLFNLNSLSWDKQALQTAGIREDQLSEPVPTTYRLTGLMPEYASRLGIHPDTPFIIGASDGVLANLGSGVMSTERMSVTIGTSGAVRTVVGKPAFDAGGRLFCYALAEDFWVVGGPSNNGGLVLQWLAEQVFREKAELHKSQIGELYEKMLKLAEEIPPGSEGLLFLPYLTGERAPIWDANAKGVYFGLSLRHEKKHMLRSAMEGVIFQIAAIASLLEGISDRPKEIIASGGFARSALWCQILADVQGIPVVVPETVESSGWGAAILGMYAMGVKETLVDPVAPDLHRGAEKVTRFAPIAANHSLYRRLLPIYQQVGRQLTDSFQEITRFQSETQA</sequence>
<protein>
    <submittedName>
        <fullName evidence="7">FGGY family carbohydrate kinase</fullName>
    </submittedName>
</protein>
<dbReference type="PROSITE" id="PS00445">
    <property type="entry name" value="FGGY_KINASES_2"/>
    <property type="match status" value="1"/>
</dbReference>
<keyword evidence="2 4" id="KW-0808">Transferase</keyword>
<dbReference type="InterPro" id="IPR018484">
    <property type="entry name" value="FGGY_N"/>
</dbReference>
<evidence type="ECO:0000256" key="1">
    <source>
        <dbReference type="ARBA" id="ARBA00009156"/>
    </source>
</evidence>
<evidence type="ECO:0000259" key="5">
    <source>
        <dbReference type="Pfam" id="PF00370"/>
    </source>
</evidence>
<dbReference type="InterPro" id="IPR050406">
    <property type="entry name" value="FGGY_Carb_Kinase"/>
</dbReference>
<evidence type="ECO:0000259" key="6">
    <source>
        <dbReference type="Pfam" id="PF02782"/>
    </source>
</evidence>
<dbReference type="SUPFAM" id="SSF53067">
    <property type="entry name" value="Actin-like ATPase domain"/>
    <property type="match status" value="2"/>
</dbReference>
<evidence type="ECO:0000313" key="7">
    <source>
        <dbReference type="EMBL" id="MEB3102961.1"/>
    </source>
</evidence>
<dbReference type="Gene3D" id="3.30.420.40">
    <property type="match status" value="2"/>
</dbReference>
<evidence type="ECO:0000256" key="4">
    <source>
        <dbReference type="RuleBase" id="RU003733"/>
    </source>
</evidence>
<comment type="similarity">
    <text evidence="1 4">Belongs to the FGGY kinase family.</text>
</comment>
<dbReference type="PANTHER" id="PTHR43095:SF2">
    <property type="entry name" value="GLUCONOKINASE"/>
    <property type="match status" value="1"/>
</dbReference>
<dbReference type="InterPro" id="IPR043129">
    <property type="entry name" value="ATPase_NBD"/>
</dbReference>
<name>A0ABU5ZMR0_9BACL</name>
<accession>A0ABU5ZMR0</accession>
<dbReference type="Pfam" id="PF02782">
    <property type="entry name" value="FGGY_C"/>
    <property type="match status" value="1"/>
</dbReference>
<dbReference type="InterPro" id="IPR000577">
    <property type="entry name" value="Carb_kinase_FGGY"/>
</dbReference>
<feature type="domain" description="Carbohydrate kinase FGGY N-terminal" evidence="5">
    <location>
        <begin position="5"/>
        <end position="248"/>
    </location>
</feature>
<dbReference type="InterPro" id="IPR018485">
    <property type="entry name" value="FGGY_C"/>
</dbReference>
<evidence type="ECO:0000256" key="3">
    <source>
        <dbReference type="ARBA" id="ARBA00022777"/>
    </source>
</evidence>
<evidence type="ECO:0000313" key="8">
    <source>
        <dbReference type="Proteomes" id="UP001310386"/>
    </source>
</evidence>
<keyword evidence="3 4" id="KW-0418">Kinase</keyword>
<dbReference type="PIRSF" id="PIRSF000538">
    <property type="entry name" value="GlpK"/>
    <property type="match status" value="1"/>
</dbReference>
<comment type="caution">
    <text evidence="7">The sequence shown here is derived from an EMBL/GenBank/DDBJ whole genome shotgun (WGS) entry which is preliminary data.</text>
</comment>
<proteinExistence type="inferred from homology"/>
<dbReference type="GO" id="GO:0016301">
    <property type="term" value="F:kinase activity"/>
    <property type="evidence" value="ECO:0007669"/>
    <property type="project" value="UniProtKB-KW"/>
</dbReference>
<dbReference type="PROSITE" id="PS00933">
    <property type="entry name" value="FGGY_KINASES_1"/>
    <property type="match status" value="1"/>
</dbReference>
<dbReference type="RefSeq" id="WP_371755084.1">
    <property type="nucleotide sequence ID" value="NZ_JAYJLD010000025.1"/>
</dbReference>
<dbReference type="EMBL" id="JAYJLD010000025">
    <property type="protein sequence ID" value="MEB3102961.1"/>
    <property type="molecule type" value="Genomic_DNA"/>
</dbReference>
<dbReference type="Pfam" id="PF00370">
    <property type="entry name" value="FGGY_N"/>
    <property type="match status" value="1"/>
</dbReference>
<reference evidence="7" key="1">
    <citation type="submission" date="2023-12" db="EMBL/GenBank/DDBJ databases">
        <title>Fervidustalea candida gen. nov., sp. nov., a novel member of the family Paenibacillaceae isolated from a geothermal area.</title>
        <authorList>
            <person name="Li W.-J."/>
            <person name="Jiao J.-Y."/>
            <person name="Chen Y."/>
        </authorList>
    </citation>
    <scope>NUCLEOTIDE SEQUENCE</scope>
    <source>
        <strain evidence="7">SYSU GA230002</strain>
    </source>
</reference>
<dbReference type="Proteomes" id="UP001310386">
    <property type="component" value="Unassembled WGS sequence"/>
</dbReference>
<dbReference type="PANTHER" id="PTHR43095">
    <property type="entry name" value="SUGAR KINASE"/>
    <property type="match status" value="1"/>
</dbReference>
<feature type="domain" description="Carbohydrate kinase FGGY C-terminal" evidence="6">
    <location>
        <begin position="258"/>
        <end position="453"/>
    </location>
</feature>
<dbReference type="CDD" id="cd07770">
    <property type="entry name" value="ASKHA_NBD_FGGY_GntK"/>
    <property type="match status" value="1"/>
</dbReference>
<dbReference type="InterPro" id="IPR018483">
    <property type="entry name" value="Carb_kinase_FGGY_CS"/>
</dbReference>